<dbReference type="Pfam" id="PF16258">
    <property type="entry name" value="DUF4912"/>
    <property type="match status" value="1"/>
</dbReference>
<organism evidence="1 2">
    <name type="scientific">Heliorestis convoluta</name>
    <dbReference type="NCBI Taxonomy" id="356322"/>
    <lineage>
        <taxon>Bacteria</taxon>
        <taxon>Bacillati</taxon>
        <taxon>Bacillota</taxon>
        <taxon>Clostridia</taxon>
        <taxon>Eubacteriales</taxon>
        <taxon>Heliobacteriaceae</taxon>
        <taxon>Heliorestis</taxon>
    </lineage>
</organism>
<sequence>MLSSITVGLVLFLVLLLATTALFTYSRYQQKEARRPQDTPKKRNFAEEFANDLTPLIPKQRFDHQLPPLPHRYEQDFITLLSRSPYSLYGYWEVSAHLEEQVKNDWDSQTWTESPFVLRFYDITATDNLEEAPYEEYYISGHDDHWYFNKLQPAHKYCFAIGRLLPNRFVPLLISNEAITPADSPSSIIDPEWPPLAGLEVLYEVTNRDKGVSPVTGWGITSPAGPWSIHKKEQPCKREVVGDS</sequence>
<dbReference type="Proteomes" id="UP000366051">
    <property type="component" value="Chromosome"/>
</dbReference>
<accession>A0A5Q2N1A0</accession>
<proteinExistence type="predicted"/>
<evidence type="ECO:0000313" key="1">
    <source>
        <dbReference type="EMBL" id="QGG47589.1"/>
    </source>
</evidence>
<dbReference type="KEGG" id="hcv:FTV88_1442"/>
<keyword evidence="2" id="KW-1185">Reference proteome</keyword>
<name>A0A5Q2N1A0_9FIRM</name>
<dbReference type="AlphaFoldDB" id="A0A5Q2N1A0"/>
<dbReference type="EMBL" id="CP045875">
    <property type="protein sequence ID" value="QGG47589.1"/>
    <property type="molecule type" value="Genomic_DNA"/>
</dbReference>
<evidence type="ECO:0000313" key="2">
    <source>
        <dbReference type="Proteomes" id="UP000366051"/>
    </source>
</evidence>
<reference evidence="2" key="1">
    <citation type="submission" date="2019-11" db="EMBL/GenBank/DDBJ databases">
        <title>Genome sequence of Heliorestis convoluta strain HH, an alkaliphilic and minimalistic phototrophic bacterium from a soda lake in Egypt.</title>
        <authorList>
            <person name="Dewey E.D."/>
            <person name="Stokes L.M."/>
            <person name="Burchell B.M."/>
            <person name="Shaffer K.N."/>
            <person name="Huntington A.M."/>
            <person name="Baker J.M."/>
            <person name="Nadendla S."/>
            <person name="Giglio M.G."/>
            <person name="Touchman J.W."/>
            <person name="Blankenship R.E."/>
            <person name="Madigan M.T."/>
            <person name="Sattley W.M."/>
        </authorList>
    </citation>
    <scope>NUCLEOTIDE SEQUENCE [LARGE SCALE GENOMIC DNA]</scope>
    <source>
        <strain evidence="2">HH</strain>
    </source>
</reference>
<gene>
    <name evidence="1" type="ORF">FTV88_1442</name>
</gene>
<evidence type="ECO:0008006" key="3">
    <source>
        <dbReference type="Google" id="ProtNLM"/>
    </source>
</evidence>
<dbReference type="InterPro" id="IPR032585">
    <property type="entry name" value="DUF4912"/>
</dbReference>
<dbReference type="RefSeq" id="WP_162007931.1">
    <property type="nucleotide sequence ID" value="NZ_CP045875.1"/>
</dbReference>
<protein>
    <recommendedName>
        <fullName evidence="3">DUF4912 domain-containing protein</fullName>
    </recommendedName>
</protein>